<dbReference type="PROSITE" id="PS00622">
    <property type="entry name" value="HTH_LUXR_1"/>
    <property type="match status" value="1"/>
</dbReference>
<dbReference type="Proteomes" id="UP001162880">
    <property type="component" value="Unassembled WGS sequence"/>
</dbReference>
<keyword evidence="3" id="KW-1185">Reference proteome</keyword>
<comment type="caution">
    <text evidence="2">The sequence shown here is derived from an EMBL/GenBank/DDBJ whole genome shotgun (WGS) entry which is preliminary data.</text>
</comment>
<dbReference type="SUPFAM" id="SSF52172">
    <property type="entry name" value="CheY-like"/>
    <property type="match status" value="1"/>
</dbReference>
<dbReference type="RefSeq" id="WP_243994864.1">
    <property type="nucleotide sequence ID" value="NZ_JALHLE010000023.1"/>
</dbReference>
<dbReference type="PRINTS" id="PR00038">
    <property type="entry name" value="HTHLUXR"/>
</dbReference>
<evidence type="ECO:0000259" key="1">
    <source>
        <dbReference type="PROSITE" id="PS50043"/>
    </source>
</evidence>
<sequence>MALILSTEGFNVVGSYDDATSLSFDQFAEGSLFLIESTEPEKVPGLVERLIAECPRAVVVLLVSDFVLQDMLNCFRAGIRGYIVKSLKAAPLIAAIKLAVSGQRVLPPDVLSLLETENKLVPSLPDAVHEVDDANLSPREHDVLCCLMAGYSNKVIARELDVCEATVKVHVKAILRKLNVDNRTQAAIWASSRKNATTFLPKQPSQFTPPAARAN</sequence>
<dbReference type="Pfam" id="PF00196">
    <property type="entry name" value="GerE"/>
    <property type="match status" value="1"/>
</dbReference>
<dbReference type="Gene3D" id="3.40.50.2300">
    <property type="match status" value="1"/>
</dbReference>
<dbReference type="InterPro" id="IPR011006">
    <property type="entry name" value="CheY-like_superfamily"/>
</dbReference>
<name>A0ABT0B408_9SPHN</name>
<gene>
    <name evidence="2" type="ORF">MTR64_14505</name>
</gene>
<proteinExistence type="predicted"/>
<protein>
    <submittedName>
        <fullName evidence="2">Response regulator transcription factor</fullName>
    </submittedName>
</protein>
<dbReference type="PANTHER" id="PTHR45566">
    <property type="entry name" value="HTH-TYPE TRANSCRIPTIONAL REGULATOR YHJB-RELATED"/>
    <property type="match status" value="1"/>
</dbReference>
<dbReference type="InterPro" id="IPR016032">
    <property type="entry name" value="Sig_transdc_resp-reg_C-effctor"/>
</dbReference>
<feature type="domain" description="HTH luxR-type" evidence="1">
    <location>
        <begin position="129"/>
        <end position="194"/>
    </location>
</feature>
<organism evidence="2 3">
    <name type="scientific">Novosphingobium album</name>
    <name type="common">ex Hu et al. 2023</name>
    <dbReference type="NCBI Taxonomy" id="2930093"/>
    <lineage>
        <taxon>Bacteria</taxon>
        <taxon>Pseudomonadati</taxon>
        <taxon>Pseudomonadota</taxon>
        <taxon>Alphaproteobacteria</taxon>
        <taxon>Sphingomonadales</taxon>
        <taxon>Sphingomonadaceae</taxon>
        <taxon>Novosphingobium</taxon>
    </lineage>
</organism>
<dbReference type="InterPro" id="IPR051015">
    <property type="entry name" value="EvgA-like"/>
</dbReference>
<dbReference type="CDD" id="cd06170">
    <property type="entry name" value="LuxR_C_like"/>
    <property type="match status" value="1"/>
</dbReference>
<evidence type="ECO:0000313" key="3">
    <source>
        <dbReference type="Proteomes" id="UP001162880"/>
    </source>
</evidence>
<dbReference type="SMART" id="SM00421">
    <property type="entry name" value="HTH_LUXR"/>
    <property type="match status" value="1"/>
</dbReference>
<dbReference type="SUPFAM" id="SSF46894">
    <property type="entry name" value="C-terminal effector domain of the bipartite response regulators"/>
    <property type="match status" value="1"/>
</dbReference>
<dbReference type="PROSITE" id="PS50043">
    <property type="entry name" value="HTH_LUXR_2"/>
    <property type="match status" value="1"/>
</dbReference>
<accession>A0ABT0B408</accession>
<dbReference type="InterPro" id="IPR000792">
    <property type="entry name" value="Tscrpt_reg_LuxR_C"/>
</dbReference>
<dbReference type="EMBL" id="JALHLE010000023">
    <property type="protein sequence ID" value="MCJ2179781.1"/>
    <property type="molecule type" value="Genomic_DNA"/>
</dbReference>
<reference evidence="2" key="1">
    <citation type="submission" date="2022-03" db="EMBL/GenBank/DDBJ databases">
        <title>Identification of a novel bacterium isolated from mangrove sediments.</title>
        <authorList>
            <person name="Pan X."/>
        </authorList>
    </citation>
    <scope>NUCLEOTIDE SEQUENCE</scope>
    <source>
        <strain evidence="2">B2580</strain>
    </source>
</reference>
<dbReference type="PANTHER" id="PTHR45566:SF2">
    <property type="entry name" value="NARL SUBFAMILY"/>
    <property type="match status" value="1"/>
</dbReference>
<evidence type="ECO:0000313" key="2">
    <source>
        <dbReference type="EMBL" id="MCJ2179781.1"/>
    </source>
</evidence>